<keyword evidence="13" id="KW-1185">Reference proteome</keyword>
<dbReference type="Proteomes" id="UP000254507">
    <property type="component" value="Unassembled WGS sequence"/>
</dbReference>
<dbReference type="InterPro" id="IPR039793">
    <property type="entry name" value="UROS/Hem4"/>
</dbReference>
<evidence type="ECO:0000256" key="2">
    <source>
        <dbReference type="ARBA" id="ARBA00008133"/>
    </source>
</evidence>
<evidence type="ECO:0000313" key="13">
    <source>
        <dbReference type="Proteomes" id="UP000215738"/>
    </source>
</evidence>
<evidence type="ECO:0000256" key="7">
    <source>
        <dbReference type="ARBA" id="ARBA00040167"/>
    </source>
</evidence>
<dbReference type="AlphaFoldDB" id="A0A263HC98"/>
<evidence type="ECO:0000259" key="10">
    <source>
        <dbReference type="Pfam" id="PF02602"/>
    </source>
</evidence>
<dbReference type="FunCoup" id="A0A263HC98">
    <property type="interactions" value="126"/>
</dbReference>
<dbReference type="EMBL" id="UFSB01000001">
    <property type="protein sequence ID" value="SUU37614.1"/>
    <property type="molecule type" value="Genomic_DNA"/>
</dbReference>
<dbReference type="RefSeq" id="WP_094947292.1">
    <property type="nucleotide sequence ID" value="NZ_JBMHIA010000017.1"/>
</dbReference>
<evidence type="ECO:0000313" key="14">
    <source>
        <dbReference type="Proteomes" id="UP000254507"/>
    </source>
</evidence>
<evidence type="ECO:0000256" key="6">
    <source>
        <dbReference type="ARBA" id="ARBA00037589"/>
    </source>
</evidence>
<dbReference type="CDD" id="cd06578">
    <property type="entry name" value="HemD"/>
    <property type="match status" value="1"/>
</dbReference>
<feature type="domain" description="Tetrapyrrole biosynthesis uroporphyrinogen III synthase" evidence="10">
    <location>
        <begin position="14"/>
        <end position="242"/>
    </location>
</feature>
<comment type="catalytic activity">
    <reaction evidence="8 9">
        <text>hydroxymethylbilane = uroporphyrinogen III + H2O</text>
        <dbReference type="Rhea" id="RHEA:18965"/>
        <dbReference type="ChEBI" id="CHEBI:15377"/>
        <dbReference type="ChEBI" id="CHEBI:57308"/>
        <dbReference type="ChEBI" id="CHEBI:57845"/>
        <dbReference type="EC" id="4.2.1.75"/>
    </reaction>
</comment>
<evidence type="ECO:0000256" key="4">
    <source>
        <dbReference type="ARBA" id="ARBA00023239"/>
    </source>
</evidence>
<reference evidence="11 13" key="1">
    <citation type="submission" date="2017-07" db="EMBL/GenBank/DDBJ databases">
        <title>Virulence factors identified in Actinobacillus seminis.</title>
        <authorList>
            <person name="Negrete-Abascal E."/>
            <person name="Vaca-Pacheco S."/>
            <person name="Montes-Garcia F."/>
            <person name="Leyto-Gil A.M."/>
            <person name="Fragoso-Garcia E."/>
            <person name="Carvente-Garcia R."/>
            <person name="Perez-Agueros S."/>
            <person name="Castelan-Sanchez H.G."/>
            <person name="Garcia-Molina A."/>
            <person name="Villamar T.E."/>
            <person name="Vazquez-Cruz C."/>
        </authorList>
    </citation>
    <scope>NUCLEOTIDE SEQUENCE [LARGE SCALE GENOMIC DNA]</scope>
    <source>
        <strain evidence="11 13">ATCC 15768</strain>
    </source>
</reference>
<evidence type="ECO:0000256" key="9">
    <source>
        <dbReference type="RuleBase" id="RU366031"/>
    </source>
</evidence>
<dbReference type="UniPathway" id="UPA00251">
    <property type="reaction ID" value="UER00320"/>
</dbReference>
<dbReference type="Pfam" id="PF02602">
    <property type="entry name" value="HEM4"/>
    <property type="match status" value="1"/>
</dbReference>
<comment type="similarity">
    <text evidence="2 9">Belongs to the uroporphyrinogen-III synthase family.</text>
</comment>
<comment type="pathway">
    <text evidence="1 9">Porphyrin-containing compound metabolism; protoporphyrin-IX biosynthesis; coproporphyrinogen-III from 5-aminolevulinate: step 3/4.</text>
</comment>
<dbReference type="Gene3D" id="3.40.50.10090">
    <property type="match status" value="2"/>
</dbReference>
<name>A0A263HC98_9PAST</name>
<evidence type="ECO:0000256" key="1">
    <source>
        <dbReference type="ARBA" id="ARBA00004772"/>
    </source>
</evidence>
<dbReference type="PANTHER" id="PTHR38042:SF1">
    <property type="entry name" value="UROPORPHYRINOGEN-III SYNTHASE, CHLOROPLASTIC"/>
    <property type="match status" value="1"/>
</dbReference>
<keyword evidence="5 9" id="KW-0627">Porphyrin biosynthesis</keyword>
<evidence type="ECO:0000256" key="8">
    <source>
        <dbReference type="ARBA" id="ARBA00048617"/>
    </source>
</evidence>
<dbReference type="PANTHER" id="PTHR38042">
    <property type="entry name" value="UROPORPHYRINOGEN-III SYNTHASE, CHLOROPLASTIC"/>
    <property type="match status" value="1"/>
</dbReference>
<dbReference type="InParanoid" id="A0A263HC98"/>
<evidence type="ECO:0000313" key="11">
    <source>
        <dbReference type="EMBL" id="OZN24247.1"/>
    </source>
</evidence>
<dbReference type="GO" id="GO:0006782">
    <property type="term" value="P:protoporphyrinogen IX biosynthetic process"/>
    <property type="evidence" value="ECO:0007669"/>
    <property type="project" value="UniProtKB-UniRule"/>
</dbReference>
<accession>A0A263HC98</accession>
<dbReference type="InterPro" id="IPR036108">
    <property type="entry name" value="4pyrrol_syn_uPrphyn_synt_sf"/>
</dbReference>
<sequence length="249" mass="28218">MAVLVTRPDTRGRQLVEMLNKAGVVAIHLPLFSIEAGSELNQLPNKLVQLKAQDYVFAVSKNAVEYAAQTLKQTGFHWRDDLYYFTVGQQTAEYFTANTEKMVYYPFQQETSEGLLELPAMQTLHGKRILILRGNGGREFFAEQAQQRGAEVDYLECYRRVPIVYPNNEEQAGLCQRAGVQTVIATSIEILLSLMDFVPEKEHNWLKSCQLITVSRRIATFAKDLGWQHVTISPKADNQALLHTLLQNA</sequence>
<dbReference type="GO" id="GO:0004852">
    <property type="term" value="F:uroporphyrinogen-III synthase activity"/>
    <property type="evidence" value="ECO:0007669"/>
    <property type="project" value="UniProtKB-UniRule"/>
</dbReference>
<dbReference type="InterPro" id="IPR003754">
    <property type="entry name" value="4pyrrol_synth_uPrphyn_synth"/>
</dbReference>
<evidence type="ECO:0000256" key="5">
    <source>
        <dbReference type="ARBA" id="ARBA00023244"/>
    </source>
</evidence>
<proteinExistence type="inferred from homology"/>
<comment type="function">
    <text evidence="6 9">Catalyzes cyclization of the linear tetrapyrrole, hydroxymethylbilane, to the macrocyclic uroporphyrinogen III.</text>
</comment>
<protein>
    <recommendedName>
        <fullName evidence="7 9">Uroporphyrinogen-III synthase</fullName>
        <ecNumber evidence="3 9">4.2.1.75</ecNumber>
    </recommendedName>
</protein>
<evidence type="ECO:0000313" key="12">
    <source>
        <dbReference type="EMBL" id="SUU37614.1"/>
    </source>
</evidence>
<reference evidence="12 14" key="2">
    <citation type="submission" date="2018-06" db="EMBL/GenBank/DDBJ databases">
        <authorList>
            <consortium name="Pathogen Informatics"/>
            <person name="Doyle S."/>
        </authorList>
    </citation>
    <scope>NUCLEOTIDE SEQUENCE [LARGE SCALE GENOMIC DNA]</scope>
    <source>
        <strain evidence="12 14">NCTC10851</strain>
    </source>
</reference>
<dbReference type="GO" id="GO:0006780">
    <property type="term" value="P:uroporphyrinogen III biosynthetic process"/>
    <property type="evidence" value="ECO:0007669"/>
    <property type="project" value="UniProtKB-UniRule"/>
</dbReference>
<organism evidence="12 14">
    <name type="scientific">Actinobacillus seminis</name>
    <dbReference type="NCBI Taxonomy" id="722"/>
    <lineage>
        <taxon>Bacteria</taxon>
        <taxon>Pseudomonadati</taxon>
        <taxon>Pseudomonadota</taxon>
        <taxon>Gammaproteobacteria</taxon>
        <taxon>Pasteurellales</taxon>
        <taxon>Pasteurellaceae</taxon>
        <taxon>Actinobacillus</taxon>
    </lineage>
</organism>
<dbReference type="OrthoDB" id="9787650at2"/>
<dbReference type="Proteomes" id="UP000215738">
    <property type="component" value="Unassembled WGS sequence"/>
</dbReference>
<dbReference type="SUPFAM" id="SSF69618">
    <property type="entry name" value="HemD-like"/>
    <property type="match status" value="1"/>
</dbReference>
<evidence type="ECO:0000256" key="3">
    <source>
        <dbReference type="ARBA" id="ARBA00013109"/>
    </source>
</evidence>
<dbReference type="EC" id="4.2.1.75" evidence="3 9"/>
<dbReference type="EMBL" id="NLFK01000011">
    <property type="protein sequence ID" value="OZN24247.1"/>
    <property type="molecule type" value="Genomic_DNA"/>
</dbReference>
<keyword evidence="4 9" id="KW-0456">Lyase</keyword>
<gene>
    <name evidence="11" type="ORF">CFY87_09970</name>
    <name evidence="12" type="ORF">NCTC10851_01637</name>
</gene>